<dbReference type="InterPro" id="IPR042208">
    <property type="entry name" value="D-ser_dehydrat-like_sf"/>
</dbReference>
<protein>
    <submittedName>
        <fullName evidence="2">D-serine deaminase-like pyridoxal phosphate-dependent protein</fullName>
    </submittedName>
</protein>
<comment type="caution">
    <text evidence="2">The sequence shown here is derived from an EMBL/GenBank/DDBJ whole genome shotgun (WGS) entry which is preliminary data.</text>
</comment>
<sequence>MAAPALTADHDVVIGPRHKGFPAGTWGTTVGELGARRPTLAEFSTPLLTLDTGVVDANLDAVRRWTAERGLDLAPHGKTTMSPTLWRRMLDRGAVAITLATPWQVQVARAAGIRSIMLANTLVDPAGIRWIAAELDADPDLALASWVDSVEAVRLLADVRRAAGAVRPQDVVVELGATGGRTGARGVAAALDVARAVVASPSLRLAGCGGYEGALAHDRSDAALAAVRGYLADVATLHGTLLAEGLYETDRVVVTEGGSAYLDVVADELGPLVDPAGERGTPTSVVLRSGAYIAHDDGFYRGISPLDGGATGVSRNDTNADAPRLSSAMHAFVRVVSRPEPGLALLDGGKRDLPFDEGLPVPQRVLGLGREASEAALAGARITALNDQHAFLHLGPAARDALPVGSVVRLGLSHPCTAFDKWRLVPLVEDAAADDPVVVDAVATYF</sequence>
<dbReference type="SMART" id="SM01119">
    <property type="entry name" value="D-ser_dehydrat"/>
    <property type="match status" value="1"/>
</dbReference>
<dbReference type="Gene3D" id="2.40.37.20">
    <property type="entry name" value="D-serine dehydratase-like domain"/>
    <property type="match status" value="1"/>
</dbReference>
<dbReference type="InterPro" id="IPR051466">
    <property type="entry name" value="D-amino_acid_metab_enzyme"/>
</dbReference>
<evidence type="ECO:0000259" key="1">
    <source>
        <dbReference type="SMART" id="SM01119"/>
    </source>
</evidence>
<keyword evidence="3" id="KW-1185">Reference proteome</keyword>
<name>A0A3N2DDE9_9MICO</name>
<evidence type="ECO:0000313" key="2">
    <source>
        <dbReference type="EMBL" id="ROR97767.1"/>
    </source>
</evidence>
<dbReference type="OrthoDB" id="9811417at2"/>
<feature type="domain" description="D-serine dehydratase-like" evidence="1">
    <location>
        <begin position="328"/>
        <end position="429"/>
    </location>
</feature>
<dbReference type="InterPro" id="IPR029066">
    <property type="entry name" value="PLP-binding_barrel"/>
</dbReference>
<gene>
    <name evidence="2" type="ORF">EDD28_2373</name>
</gene>
<organism evidence="2 3">
    <name type="scientific">Salana multivorans</name>
    <dbReference type="NCBI Taxonomy" id="120377"/>
    <lineage>
        <taxon>Bacteria</taxon>
        <taxon>Bacillati</taxon>
        <taxon>Actinomycetota</taxon>
        <taxon>Actinomycetes</taxon>
        <taxon>Micrococcales</taxon>
        <taxon>Beutenbergiaceae</taxon>
        <taxon>Salana</taxon>
    </lineage>
</organism>
<dbReference type="Gene3D" id="3.20.20.10">
    <property type="entry name" value="Alanine racemase"/>
    <property type="match status" value="1"/>
</dbReference>
<dbReference type="EMBL" id="RKHQ01000001">
    <property type="protein sequence ID" value="ROR97767.1"/>
    <property type="molecule type" value="Genomic_DNA"/>
</dbReference>
<evidence type="ECO:0000313" key="3">
    <source>
        <dbReference type="Proteomes" id="UP000275356"/>
    </source>
</evidence>
<dbReference type="Pfam" id="PF14031">
    <property type="entry name" value="D-ser_dehydrat"/>
    <property type="match status" value="1"/>
</dbReference>
<dbReference type="InterPro" id="IPR026956">
    <property type="entry name" value="D-ser_dehydrat-like_dom"/>
</dbReference>
<dbReference type="SUPFAM" id="SSF51419">
    <property type="entry name" value="PLP-binding barrel"/>
    <property type="match status" value="1"/>
</dbReference>
<dbReference type="AlphaFoldDB" id="A0A3N2DDE9"/>
<dbReference type="PANTHER" id="PTHR28004">
    <property type="entry name" value="ZGC:162816-RELATED"/>
    <property type="match status" value="1"/>
</dbReference>
<dbReference type="Proteomes" id="UP000275356">
    <property type="component" value="Unassembled WGS sequence"/>
</dbReference>
<accession>A0A3N2DDE9</accession>
<dbReference type="PANTHER" id="PTHR28004:SF8">
    <property type="entry name" value="D-SERINE DEAMINASE"/>
    <property type="match status" value="1"/>
</dbReference>
<dbReference type="RefSeq" id="WP_123739761.1">
    <property type="nucleotide sequence ID" value="NZ_RKHQ01000001.1"/>
</dbReference>
<reference evidence="2 3" key="1">
    <citation type="submission" date="2018-11" db="EMBL/GenBank/DDBJ databases">
        <title>Sequencing the genomes of 1000 actinobacteria strains.</title>
        <authorList>
            <person name="Klenk H.-P."/>
        </authorList>
    </citation>
    <scope>NUCLEOTIDE SEQUENCE [LARGE SCALE GENOMIC DNA]</scope>
    <source>
        <strain evidence="2 3">DSM 13521</strain>
    </source>
</reference>
<proteinExistence type="predicted"/>